<dbReference type="PANTHER" id="PTHR30249:SF0">
    <property type="entry name" value="PLASTIDAL GLYCOLATE_GLYCERATE TRANSLOCATOR 1, CHLOROPLASTIC"/>
    <property type="match status" value="1"/>
</dbReference>
<dbReference type="RefSeq" id="WP_044838450.1">
    <property type="nucleotide sequence ID" value="NZ_CP059733.1"/>
</dbReference>
<gene>
    <name evidence="6" type="ORF">SG34_022150</name>
</gene>
<evidence type="ECO:0000256" key="2">
    <source>
        <dbReference type="ARBA" id="ARBA00022692"/>
    </source>
</evidence>
<feature type="transmembrane region" description="Helical" evidence="5">
    <location>
        <begin position="37"/>
        <end position="56"/>
    </location>
</feature>
<dbReference type="KEGG" id="tvd:SG34_022150"/>
<keyword evidence="7" id="KW-1185">Reference proteome</keyword>
<sequence length="242" mass="25972">MSFSGSVPALFSSAMLILATLALYQGFAWLQRRSGQIWLNPMLLSILVIIPCLLASDMPFEQFYRATEPLNMLLEPAIVALGFPLYQQLGQIRKQWQVIFSLLLLGALLVISISFCLTMLLLHYPQIAVSLSLKSITTPIGLALTLQLAGDTSVTAFAIILAGLFGALLGPPWLTMLKVHSAKAQGLAIGAASHALGTATISKTSYEHGAYGSLALIISAVITALISPTLITWLQLFFESPA</sequence>
<keyword evidence="3 5" id="KW-1133">Transmembrane helix</keyword>
<dbReference type="Pfam" id="PF04172">
    <property type="entry name" value="LrgB"/>
    <property type="match status" value="1"/>
</dbReference>
<feature type="transmembrane region" description="Helical" evidence="5">
    <location>
        <begin position="6"/>
        <end position="30"/>
    </location>
</feature>
<organism evidence="6 7">
    <name type="scientific">Thalassomonas viridans</name>
    <dbReference type="NCBI Taxonomy" id="137584"/>
    <lineage>
        <taxon>Bacteria</taxon>
        <taxon>Pseudomonadati</taxon>
        <taxon>Pseudomonadota</taxon>
        <taxon>Gammaproteobacteria</taxon>
        <taxon>Alteromonadales</taxon>
        <taxon>Colwelliaceae</taxon>
        <taxon>Thalassomonas</taxon>
    </lineage>
</organism>
<accession>A0AAE9YZJ1</accession>
<dbReference type="EMBL" id="CP059733">
    <property type="protein sequence ID" value="WDE04041.1"/>
    <property type="molecule type" value="Genomic_DNA"/>
</dbReference>
<protein>
    <submittedName>
        <fullName evidence="6">LrgB family protein</fullName>
    </submittedName>
</protein>
<evidence type="ECO:0000313" key="7">
    <source>
        <dbReference type="Proteomes" id="UP000032352"/>
    </source>
</evidence>
<evidence type="ECO:0000313" key="6">
    <source>
        <dbReference type="EMBL" id="WDE04041.1"/>
    </source>
</evidence>
<comment type="subcellular location">
    <subcellularLocation>
        <location evidence="1">Membrane</location>
        <topology evidence="1">Multi-pass membrane protein</topology>
    </subcellularLocation>
</comment>
<dbReference type="GO" id="GO:0016020">
    <property type="term" value="C:membrane"/>
    <property type="evidence" value="ECO:0007669"/>
    <property type="project" value="UniProtKB-SubCell"/>
</dbReference>
<proteinExistence type="predicted"/>
<reference evidence="6 7" key="2">
    <citation type="journal article" date="2022" name="Mar. Drugs">
        <title>Bioassay-Guided Fractionation Leads to the Detection of Cholic Acid Generated by the Rare Thalassomonas sp.</title>
        <authorList>
            <person name="Pheiffer F."/>
            <person name="Schneider Y.K."/>
            <person name="Hansen E.H."/>
            <person name="Andersen J.H."/>
            <person name="Isaksson J."/>
            <person name="Busche T."/>
            <person name="R C."/>
            <person name="Kalinowski J."/>
            <person name="Zyl L.V."/>
            <person name="Trindade M."/>
        </authorList>
    </citation>
    <scope>NUCLEOTIDE SEQUENCE [LARGE SCALE GENOMIC DNA]</scope>
    <source>
        <strain evidence="6 7">XOM25</strain>
    </source>
</reference>
<dbReference type="PANTHER" id="PTHR30249">
    <property type="entry name" value="PUTATIVE SEROTONIN TRANSPORTER"/>
    <property type="match status" value="1"/>
</dbReference>
<evidence type="ECO:0000256" key="5">
    <source>
        <dbReference type="SAM" id="Phobius"/>
    </source>
</evidence>
<evidence type="ECO:0000256" key="4">
    <source>
        <dbReference type="ARBA" id="ARBA00023136"/>
    </source>
</evidence>
<feature type="transmembrane region" description="Helical" evidence="5">
    <location>
        <begin position="98"/>
        <end position="124"/>
    </location>
</feature>
<dbReference type="Proteomes" id="UP000032352">
    <property type="component" value="Chromosome"/>
</dbReference>
<evidence type="ECO:0000256" key="3">
    <source>
        <dbReference type="ARBA" id="ARBA00022989"/>
    </source>
</evidence>
<name>A0AAE9YZJ1_9GAMM</name>
<dbReference type="InterPro" id="IPR007300">
    <property type="entry name" value="CidB/LrgB"/>
</dbReference>
<keyword evidence="4 5" id="KW-0472">Membrane</keyword>
<feature type="transmembrane region" description="Helical" evidence="5">
    <location>
        <begin position="214"/>
        <end position="238"/>
    </location>
</feature>
<reference evidence="6 7" key="1">
    <citation type="journal article" date="2015" name="Genome Announc.">
        <title>Draft Genome Sequences of Marine Isolates of Thalassomonas viridans and Thalassomonas actiniarum.</title>
        <authorList>
            <person name="Olonade I."/>
            <person name="van Zyl L.J."/>
            <person name="Trindade M."/>
        </authorList>
    </citation>
    <scope>NUCLEOTIDE SEQUENCE [LARGE SCALE GENOMIC DNA]</scope>
    <source>
        <strain evidence="6 7">XOM25</strain>
    </source>
</reference>
<feature type="transmembrane region" description="Helical" evidence="5">
    <location>
        <begin position="154"/>
        <end position="174"/>
    </location>
</feature>
<dbReference type="AlphaFoldDB" id="A0AAE9YZJ1"/>
<keyword evidence="2 5" id="KW-0812">Transmembrane</keyword>
<evidence type="ECO:0000256" key="1">
    <source>
        <dbReference type="ARBA" id="ARBA00004141"/>
    </source>
</evidence>